<dbReference type="Gene3D" id="3.30.700.10">
    <property type="entry name" value="Glycoprotein, Type 4 Pilin"/>
    <property type="match status" value="1"/>
</dbReference>
<evidence type="ECO:0000256" key="4">
    <source>
        <dbReference type="SAM" id="Phobius"/>
    </source>
</evidence>
<evidence type="ECO:0000256" key="3">
    <source>
        <dbReference type="RuleBase" id="RU000389"/>
    </source>
</evidence>
<keyword evidence="2" id="KW-0488">Methylation</keyword>
<dbReference type="EMBL" id="CP068176">
    <property type="protein sequence ID" value="QQT86871.1"/>
    <property type="molecule type" value="Genomic_DNA"/>
</dbReference>
<keyword evidence="4" id="KW-0812">Transmembrane</keyword>
<dbReference type="InterPro" id="IPR001082">
    <property type="entry name" value="Pilin"/>
</dbReference>
<sequence>MNAQKGFTLIELMIVVAIIGILAAVAIPAYQDYTKRAKMSEVIGFAASAKTAVAEAFQSTGTLPADNQAAGLDTTAANIKSTYVKSVTVTDGAIALAVQGTGDADLDKATVTYTPLDNTGKAIAKKGVGYTGALTWKCSVNDAAVAKFFPADCRTVTAAAGG</sequence>
<dbReference type="NCBIfam" id="TIGR02532">
    <property type="entry name" value="IV_pilin_GFxxxE"/>
    <property type="match status" value="1"/>
</dbReference>
<dbReference type="Proteomes" id="UP000595320">
    <property type="component" value="Chromosome"/>
</dbReference>
<dbReference type="PANTHER" id="PTHR30093">
    <property type="entry name" value="GENERAL SECRETION PATHWAY PROTEIN G"/>
    <property type="match status" value="1"/>
</dbReference>
<comment type="similarity">
    <text evidence="1 3">Belongs to the N-Me-Phe pilin family.</text>
</comment>
<keyword evidence="4" id="KW-1133">Transmembrane helix</keyword>
<keyword evidence="3" id="KW-0281">Fimbrium</keyword>
<feature type="transmembrane region" description="Helical" evidence="4">
    <location>
        <begin position="6"/>
        <end position="30"/>
    </location>
</feature>
<dbReference type="PANTHER" id="PTHR30093:SF34">
    <property type="entry name" value="PREPILIN PEPTIDASE-DEPENDENT PROTEIN D"/>
    <property type="match status" value="1"/>
</dbReference>
<gene>
    <name evidence="5" type="ORF">I6I53_03550</name>
</gene>
<name>A0A7T9UJC1_9GAMM</name>
<dbReference type="SUPFAM" id="SSF54523">
    <property type="entry name" value="Pili subunits"/>
    <property type="match status" value="1"/>
</dbReference>
<dbReference type="GO" id="GO:0043107">
    <property type="term" value="P:type IV pilus-dependent motility"/>
    <property type="evidence" value="ECO:0007669"/>
    <property type="project" value="TreeGrafter"/>
</dbReference>
<evidence type="ECO:0000256" key="2">
    <source>
        <dbReference type="ARBA" id="ARBA00022481"/>
    </source>
</evidence>
<dbReference type="RefSeq" id="WP_151831451.1">
    <property type="nucleotide sequence ID" value="NZ_BKWD01000065.1"/>
</dbReference>
<proteinExistence type="inferred from homology"/>
<evidence type="ECO:0000313" key="6">
    <source>
        <dbReference type="Proteomes" id="UP000595320"/>
    </source>
</evidence>
<dbReference type="Pfam" id="PF00114">
    <property type="entry name" value="Pilin"/>
    <property type="match status" value="1"/>
</dbReference>
<dbReference type="InterPro" id="IPR045584">
    <property type="entry name" value="Pilin-like"/>
</dbReference>
<keyword evidence="4" id="KW-0472">Membrane</keyword>
<dbReference type="GO" id="GO:0007155">
    <property type="term" value="P:cell adhesion"/>
    <property type="evidence" value="ECO:0007669"/>
    <property type="project" value="InterPro"/>
</dbReference>
<protein>
    <submittedName>
        <fullName evidence="5">Pilin</fullName>
    </submittedName>
</protein>
<dbReference type="GO" id="GO:0044096">
    <property type="term" value="C:type IV pilus"/>
    <property type="evidence" value="ECO:0007669"/>
    <property type="project" value="TreeGrafter"/>
</dbReference>
<evidence type="ECO:0000313" key="5">
    <source>
        <dbReference type="EMBL" id="QQT86871.1"/>
    </source>
</evidence>
<dbReference type="PROSITE" id="PS00409">
    <property type="entry name" value="PROKAR_NTER_METHYL"/>
    <property type="match status" value="1"/>
</dbReference>
<reference evidence="5 6" key="1">
    <citation type="submission" date="2021-01" db="EMBL/GenBank/DDBJ databases">
        <title>FDA dAtabase for Regulatory Grade micrObial Sequences (FDA-ARGOS): Supporting development and validation of Infectious Disease Dx tests.</title>
        <authorList>
            <person name="Sproer C."/>
            <person name="Gronow S."/>
            <person name="Severitt S."/>
            <person name="Schroder I."/>
            <person name="Tallon L."/>
            <person name="Sadzewicz L."/>
            <person name="Zhao X."/>
            <person name="Boylan J."/>
            <person name="Ott S."/>
            <person name="Bowen H."/>
            <person name="Vavikolanu K."/>
            <person name="Mehta A."/>
            <person name="Aluvathingal J."/>
            <person name="Nadendla S."/>
            <person name="Lowell S."/>
            <person name="Myers T."/>
            <person name="Yan Y."/>
            <person name="Sichtig H."/>
        </authorList>
    </citation>
    <scope>NUCLEOTIDE SEQUENCE [LARGE SCALE GENOMIC DNA]</scope>
    <source>
        <strain evidence="5 6">FDAARGOS_1096</strain>
    </source>
</reference>
<accession>A0A7T9UJC1</accession>
<evidence type="ECO:0000256" key="1">
    <source>
        <dbReference type="ARBA" id="ARBA00005233"/>
    </source>
</evidence>
<organism evidence="5 6">
    <name type="scientific">Acinetobacter ursingii</name>
    <dbReference type="NCBI Taxonomy" id="108980"/>
    <lineage>
        <taxon>Bacteria</taxon>
        <taxon>Pseudomonadati</taxon>
        <taxon>Pseudomonadota</taxon>
        <taxon>Gammaproteobacteria</taxon>
        <taxon>Moraxellales</taxon>
        <taxon>Moraxellaceae</taxon>
        <taxon>Acinetobacter</taxon>
    </lineage>
</organism>
<dbReference type="InterPro" id="IPR012902">
    <property type="entry name" value="N_methyl_site"/>
</dbReference>
<dbReference type="AlphaFoldDB" id="A0A7T9UJC1"/>
<dbReference type="Pfam" id="PF07963">
    <property type="entry name" value="N_methyl"/>
    <property type="match status" value="1"/>
</dbReference>